<reference evidence="6" key="1">
    <citation type="submission" date="2023-11" db="EMBL/GenBank/DDBJ databases">
        <title>Scrofimicrobium hongkongense sp. nov., isolated from a patient with peritonitis.</title>
        <authorList>
            <person name="Lao H.Y."/>
            <person name="Wong A.Y.P."/>
            <person name="Ng T.L."/>
            <person name="Wong R.Y.L."/>
            <person name="Yau M.C.Y."/>
            <person name="Lam J.Y.W."/>
            <person name="Siu G.K.H."/>
        </authorList>
    </citation>
    <scope>NUCLEOTIDE SEQUENCE</scope>
    <source>
        <strain evidence="6">R131</strain>
    </source>
</reference>
<dbReference type="InterPro" id="IPR029056">
    <property type="entry name" value="Ribokinase-like"/>
</dbReference>
<keyword evidence="3 4" id="KW-0418">Kinase</keyword>
<dbReference type="GO" id="GO:0005829">
    <property type="term" value="C:cytosol"/>
    <property type="evidence" value="ECO:0007669"/>
    <property type="project" value="TreeGrafter"/>
</dbReference>
<dbReference type="Gene3D" id="3.40.1190.20">
    <property type="match status" value="1"/>
</dbReference>
<proteinExistence type="inferred from homology"/>
<dbReference type="InterPro" id="IPR002173">
    <property type="entry name" value="Carboh/pur_kinase_PfkB_CS"/>
</dbReference>
<dbReference type="GO" id="GO:0016301">
    <property type="term" value="F:kinase activity"/>
    <property type="evidence" value="ECO:0007669"/>
    <property type="project" value="UniProtKB-KW"/>
</dbReference>
<dbReference type="Pfam" id="PF00294">
    <property type="entry name" value="PfkB"/>
    <property type="match status" value="1"/>
</dbReference>
<evidence type="ECO:0000256" key="1">
    <source>
        <dbReference type="ARBA" id="ARBA00010688"/>
    </source>
</evidence>
<dbReference type="RefSeq" id="WP_350257926.1">
    <property type="nucleotide sequence ID" value="NZ_CP138335.1"/>
</dbReference>
<name>A0AAU7V8Q9_9ACTO</name>
<evidence type="ECO:0000256" key="3">
    <source>
        <dbReference type="ARBA" id="ARBA00022777"/>
    </source>
</evidence>
<comment type="similarity">
    <text evidence="1 4">Belongs to the carbohydrate kinase PfkB family.</text>
</comment>
<dbReference type="InterPro" id="IPR002139">
    <property type="entry name" value="Ribo/fructo_kinase"/>
</dbReference>
<dbReference type="EMBL" id="CP138335">
    <property type="protein sequence ID" value="XBW07723.1"/>
    <property type="molecule type" value="Genomic_DNA"/>
</dbReference>
<dbReference type="PROSITE" id="PS00584">
    <property type="entry name" value="PFKB_KINASES_2"/>
    <property type="match status" value="1"/>
</dbReference>
<evidence type="ECO:0000256" key="2">
    <source>
        <dbReference type="ARBA" id="ARBA00022679"/>
    </source>
</evidence>
<dbReference type="AlphaFoldDB" id="A0AAU7V8Q9"/>
<organism evidence="6">
    <name type="scientific">Scrofimicrobium appendicitidis</name>
    <dbReference type="NCBI Taxonomy" id="3079930"/>
    <lineage>
        <taxon>Bacteria</taxon>
        <taxon>Bacillati</taxon>
        <taxon>Actinomycetota</taxon>
        <taxon>Actinomycetes</taxon>
        <taxon>Actinomycetales</taxon>
        <taxon>Actinomycetaceae</taxon>
        <taxon>Scrofimicrobium</taxon>
    </lineage>
</organism>
<dbReference type="PROSITE" id="PS00583">
    <property type="entry name" value="PFKB_KINASES_1"/>
    <property type="match status" value="1"/>
</dbReference>
<protein>
    <submittedName>
        <fullName evidence="6">Carbohydrate kinase family protein</fullName>
    </submittedName>
</protein>
<evidence type="ECO:0000259" key="5">
    <source>
        <dbReference type="Pfam" id="PF00294"/>
    </source>
</evidence>
<dbReference type="InterPro" id="IPR011611">
    <property type="entry name" value="PfkB_dom"/>
</dbReference>
<keyword evidence="2 4" id="KW-0808">Transferase</keyword>
<dbReference type="KEGG" id="sapp:SAC06_08750"/>
<dbReference type="PANTHER" id="PTHR10584">
    <property type="entry name" value="SUGAR KINASE"/>
    <property type="match status" value="1"/>
</dbReference>
<dbReference type="GO" id="GO:0006796">
    <property type="term" value="P:phosphate-containing compound metabolic process"/>
    <property type="evidence" value="ECO:0007669"/>
    <property type="project" value="UniProtKB-ARBA"/>
</dbReference>
<sequence length="320" mass="33442">MNKSADSHTTSTAPVLVAGPLFLDVVMGPLSALPEPGQEQWVPGCTFAAGGAANQAVALARLGVPTTLCSYIGADQPGQLTRSLLAAEGVDLSGLVEAAHQSVTVSLSLAQDRAMVTCGSDRAPLLSPTPNPPAALLADLTAIGANRGVIASWRDQSPDLLVIADVGWDPTGQWDPSILQHLDLVDIFVPNEVEALNYTGAPSVEAAAEQLAGPHRSVVVTRGAKGAYAWTHNRGRLVPSPTVETVDPTGAGDTFTAGLTWALLRGEDIFEACHHANLAAAWSVQSLGGSVSAPYPEDLDRLQHRRNHGLRAAEADRQQR</sequence>
<evidence type="ECO:0000313" key="6">
    <source>
        <dbReference type="EMBL" id="XBW07723.1"/>
    </source>
</evidence>
<feature type="domain" description="Carbohydrate kinase PfkB" evidence="5">
    <location>
        <begin position="46"/>
        <end position="294"/>
    </location>
</feature>
<dbReference type="PRINTS" id="PR00990">
    <property type="entry name" value="RIBOKINASE"/>
</dbReference>
<dbReference type="SUPFAM" id="SSF53613">
    <property type="entry name" value="Ribokinase-like"/>
    <property type="match status" value="1"/>
</dbReference>
<evidence type="ECO:0000256" key="4">
    <source>
        <dbReference type="RuleBase" id="RU003704"/>
    </source>
</evidence>
<accession>A0AAU7V8Q9</accession>
<gene>
    <name evidence="6" type="ORF">SAC06_08750</name>
</gene>
<dbReference type="PANTHER" id="PTHR10584:SF166">
    <property type="entry name" value="RIBOKINASE"/>
    <property type="match status" value="1"/>
</dbReference>